<organism evidence="2 3">
    <name type="scientific">Polyplax serrata</name>
    <name type="common">Common mouse louse</name>
    <dbReference type="NCBI Taxonomy" id="468196"/>
    <lineage>
        <taxon>Eukaryota</taxon>
        <taxon>Metazoa</taxon>
        <taxon>Ecdysozoa</taxon>
        <taxon>Arthropoda</taxon>
        <taxon>Hexapoda</taxon>
        <taxon>Insecta</taxon>
        <taxon>Pterygota</taxon>
        <taxon>Neoptera</taxon>
        <taxon>Paraneoptera</taxon>
        <taxon>Psocodea</taxon>
        <taxon>Troctomorpha</taxon>
        <taxon>Phthiraptera</taxon>
        <taxon>Anoplura</taxon>
        <taxon>Polyplacidae</taxon>
        <taxon>Polyplax</taxon>
    </lineage>
</organism>
<feature type="region of interest" description="Disordered" evidence="1">
    <location>
        <begin position="35"/>
        <end position="57"/>
    </location>
</feature>
<reference evidence="2 3" key="1">
    <citation type="submission" date="2023-09" db="EMBL/GenBank/DDBJ databases">
        <title>Genomes of two closely related lineages of the louse Polyplax serrata with different host specificities.</title>
        <authorList>
            <person name="Martinu J."/>
            <person name="Tarabai H."/>
            <person name="Stefka J."/>
            <person name="Hypsa V."/>
        </authorList>
    </citation>
    <scope>NUCLEOTIDE SEQUENCE [LARGE SCALE GENOMIC DNA]</scope>
    <source>
        <strain evidence="2">98ZLc_SE</strain>
    </source>
</reference>
<keyword evidence="3" id="KW-1185">Reference proteome</keyword>
<evidence type="ECO:0000256" key="1">
    <source>
        <dbReference type="SAM" id="MobiDB-lite"/>
    </source>
</evidence>
<dbReference type="EMBL" id="JAWJWF010000001">
    <property type="protein sequence ID" value="KAK6641923.1"/>
    <property type="molecule type" value="Genomic_DNA"/>
</dbReference>
<comment type="caution">
    <text evidence="2">The sequence shown here is derived from an EMBL/GenBank/DDBJ whole genome shotgun (WGS) entry which is preliminary data.</text>
</comment>
<protein>
    <submittedName>
        <fullName evidence="2">Uncharacterized protein</fullName>
    </submittedName>
</protein>
<proteinExistence type="predicted"/>
<sequence length="130" mass="14342">MKFTTALKHSSPDTTRGYFSLTALMSDEDRMSLTTAVSDEEDGESVHNSPYRAKQTGTAAASFNCTGAVRKAGKRKKDKQQIDWNETQLAPNIHQIENIESSEKADILKEILTIHVCDLLGKTIKKNGEG</sequence>
<gene>
    <name evidence="2" type="ORF">RUM44_013643</name>
</gene>
<evidence type="ECO:0000313" key="3">
    <source>
        <dbReference type="Proteomes" id="UP001359485"/>
    </source>
</evidence>
<dbReference type="Proteomes" id="UP001359485">
    <property type="component" value="Unassembled WGS sequence"/>
</dbReference>
<evidence type="ECO:0000313" key="2">
    <source>
        <dbReference type="EMBL" id="KAK6641923.1"/>
    </source>
</evidence>
<name>A0ABR1BEQ8_POLSC</name>
<accession>A0ABR1BEQ8</accession>